<dbReference type="InterPro" id="IPR015421">
    <property type="entry name" value="PyrdxlP-dep_Trfase_major"/>
</dbReference>
<accession>A0A7X5R3X2</accession>
<dbReference type="InterPro" id="IPR000192">
    <property type="entry name" value="Aminotrans_V_dom"/>
</dbReference>
<dbReference type="PANTHER" id="PTHR43092">
    <property type="entry name" value="L-CYSTEINE DESULFHYDRASE"/>
    <property type="match status" value="1"/>
</dbReference>
<dbReference type="Pfam" id="PF00266">
    <property type="entry name" value="Aminotran_5"/>
    <property type="match status" value="1"/>
</dbReference>
<dbReference type="PANTHER" id="PTHR43092:SF2">
    <property type="entry name" value="HERCYNYLCYSTEINE SULFOXIDE LYASE"/>
    <property type="match status" value="1"/>
</dbReference>
<evidence type="ECO:0000313" key="3">
    <source>
        <dbReference type="EMBL" id="NIH55156.1"/>
    </source>
</evidence>
<comment type="caution">
    <text evidence="3">The sequence shown here is derived from an EMBL/GenBank/DDBJ whole genome shotgun (WGS) entry which is preliminary data.</text>
</comment>
<evidence type="ECO:0000256" key="1">
    <source>
        <dbReference type="ARBA" id="ARBA00022898"/>
    </source>
</evidence>
<dbReference type="GO" id="GO:0045439">
    <property type="term" value="F:isopenicillin-N epimerase activity"/>
    <property type="evidence" value="ECO:0007669"/>
    <property type="project" value="UniProtKB-EC"/>
</dbReference>
<evidence type="ECO:0000259" key="2">
    <source>
        <dbReference type="Pfam" id="PF00266"/>
    </source>
</evidence>
<dbReference type="SUPFAM" id="SSF53383">
    <property type="entry name" value="PLP-dependent transferases"/>
    <property type="match status" value="1"/>
</dbReference>
<protein>
    <submittedName>
        <fullName evidence="3">Isopenicillin-N epimerase</fullName>
        <ecNumber evidence="3">5.1.1.17</ecNumber>
    </submittedName>
</protein>
<dbReference type="InterPro" id="IPR015422">
    <property type="entry name" value="PyrdxlP-dep_Trfase_small"/>
</dbReference>
<organism evidence="3 4">
    <name type="scientific">Lysinibacter cavernae</name>
    <dbReference type="NCBI Taxonomy" id="1640652"/>
    <lineage>
        <taxon>Bacteria</taxon>
        <taxon>Bacillati</taxon>
        <taxon>Actinomycetota</taxon>
        <taxon>Actinomycetes</taxon>
        <taxon>Micrococcales</taxon>
        <taxon>Microbacteriaceae</taxon>
        <taxon>Lysinibacter</taxon>
    </lineage>
</organism>
<dbReference type="EC" id="5.1.1.17" evidence="3"/>
<dbReference type="Gene3D" id="3.90.1150.10">
    <property type="entry name" value="Aspartate Aminotransferase, domain 1"/>
    <property type="match status" value="1"/>
</dbReference>
<dbReference type="Proteomes" id="UP000541033">
    <property type="component" value="Unassembled WGS sequence"/>
</dbReference>
<dbReference type="EMBL" id="JAAMOX010000003">
    <property type="protein sequence ID" value="NIH55156.1"/>
    <property type="molecule type" value="Genomic_DNA"/>
</dbReference>
<name>A0A7X5R3X2_9MICO</name>
<dbReference type="RefSeq" id="WP_167152113.1">
    <property type="nucleotide sequence ID" value="NZ_JAAMOX010000003.1"/>
</dbReference>
<dbReference type="Gene3D" id="3.40.640.10">
    <property type="entry name" value="Type I PLP-dependent aspartate aminotransferase-like (Major domain)"/>
    <property type="match status" value="1"/>
</dbReference>
<gene>
    <name evidence="3" type="ORF">FHX76_003071</name>
</gene>
<sequence length="410" mass="44106">MSSPAPKTAAAPSELRLRDGRPAAAAWSLDPRVLHLNHGSFGAVPREVLLAQAQLRHEMEANPVIWFSQLHERIAQARTHIAVQLGVNPETLAFVPNATAGASTVYQSLTLRPGGNIVVTDHGYGAVTMGAERLAGRSSTQVREARIPLEANAVESVDAILAAVDANTQLIVLDHITSATARYLPVAEISRFARENGIAVLVDGAHAPGLVDHPSAGIDCDFWIGNLHKFSCSPRGAAVLIARGEATPNLFPLIDSWGTGLSYPHRFDHQGTLDQTAYLAAHLSYNTIHDEWGWQQVRSYSNALAAYGEQIIAEALSDATQVDSSVTVGMASGAMRLVRLPDGLATDVDSANALRNRIASELRVEAACTAFHGTGYLRLSAHAYNTPSDYEFFAERIVPTLVRWATTQTR</sequence>
<reference evidence="3 4" key="1">
    <citation type="submission" date="2020-02" db="EMBL/GenBank/DDBJ databases">
        <title>Sequencing the genomes of 1000 actinobacteria strains.</title>
        <authorList>
            <person name="Klenk H.-P."/>
        </authorList>
    </citation>
    <scope>NUCLEOTIDE SEQUENCE [LARGE SCALE GENOMIC DNA]</scope>
    <source>
        <strain evidence="3 4">DSM 27960</strain>
    </source>
</reference>
<dbReference type="AlphaFoldDB" id="A0A7X5R3X2"/>
<evidence type="ECO:0000313" key="4">
    <source>
        <dbReference type="Proteomes" id="UP000541033"/>
    </source>
</evidence>
<keyword evidence="3" id="KW-0413">Isomerase</keyword>
<keyword evidence="1" id="KW-0663">Pyridoxal phosphate</keyword>
<feature type="domain" description="Aminotransferase class V" evidence="2">
    <location>
        <begin position="45"/>
        <end position="320"/>
    </location>
</feature>
<keyword evidence="4" id="KW-1185">Reference proteome</keyword>
<proteinExistence type="predicted"/>
<dbReference type="InterPro" id="IPR015424">
    <property type="entry name" value="PyrdxlP-dep_Trfase"/>
</dbReference>